<reference evidence="1 2" key="1">
    <citation type="submission" date="2021-08" db="EMBL/GenBank/DDBJ databases">
        <title>Draft genome sequence of Spirulina subsalsa with high tolerance to salinity and hype-accumulation of phycocyanin.</title>
        <authorList>
            <person name="Pei H."/>
            <person name="Jiang L."/>
        </authorList>
    </citation>
    <scope>NUCLEOTIDE SEQUENCE [LARGE SCALE GENOMIC DNA]</scope>
    <source>
        <strain evidence="1 2">FACHB-351</strain>
    </source>
</reference>
<dbReference type="RefSeq" id="WP_265266328.1">
    <property type="nucleotide sequence ID" value="NZ_JAIHOM010000134.1"/>
</dbReference>
<sequence>MVGSITAEFNRHFCPFSTIRRFWVVGCNDLLYLDRLSLLPILRSPLAFCKRSLRSGIASLH</sequence>
<comment type="caution">
    <text evidence="1">The sequence shown here is derived from an EMBL/GenBank/DDBJ whole genome shotgun (WGS) entry which is preliminary data.</text>
</comment>
<evidence type="ECO:0000313" key="1">
    <source>
        <dbReference type="EMBL" id="MCW6038421.1"/>
    </source>
</evidence>
<keyword evidence="2" id="KW-1185">Reference proteome</keyword>
<organism evidence="1 2">
    <name type="scientific">Spirulina subsalsa FACHB-351</name>
    <dbReference type="NCBI Taxonomy" id="234711"/>
    <lineage>
        <taxon>Bacteria</taxon>
        <taxon>Bacillati</taxon>
        <taxon>Cyanobacteriota</taxon>
        <taxon>Cyanophyceae</taxon>
        <taxon>Spirulinales</taxon>
        <taxon>Spirulinaceae</taxon>
        <taxon>Spirulina</taxon>
    </lineage>
</organism>
<name>A0ABT3LA86_9CYAN</name>
<evidence type="ECO:0000313" key="2">
    <source>
        <dbReference type="Proteomes" id="UP001526426"/>
    </source>
</evidence>
<accession>A0ABT3LA86</accession>
<proteinExistence type="predicted"/>
<gene>
    <name evidence="1" type="ORF">K4A83_19395</name>
</gene>
<protein>
    <submittedName>
        <fullName evidence="1">Uncharacterized protein</fullName>
    </submittedName>
</protein>
<dbReference type="Proteomes" id="UP001526426">
    <property type="component" value="Unassembled WGS sequence"/>
</dbReference>
<dbReference type="EMBL" id="JAIHOM010000134">
    <property type="protein sequence ID" value="MCW6038421.1"/>
    <property type="molecule type" value="Genomic_DNA"/>
</dbReference>